<dbReference type="KEGG" id="tpf:TPHA_0I02240"/>
<dbReference type="AlphaFoldDB" id="G8BXV0"/>
<dbReference type="GO" id="GO:0006457">
    <property type="term" value="P:protein folding"/>
    <property type="evidence" value="ECO:0007669"/>
    <property type="project" value="EnsemblFungi"/>
</dbReference>
<evidence type="ECO:0000256" key="2">
    <source>
        <dbReference type="ARBA" id="ARBA00022737"/>
    </source>
</evidence>
<dbReference type="STRING" id="1071381.G8BXV0"/>
<gene>
    <name evidence="5" type="primary">TPHA0I02240</name>
    <name evidence="5" type="ordered locus">TPHA_0I02240</name>
</gene>
<dbReference type="RefSeq" id="XP_003687162.1">
    <property type="nucleotide sequence ID" value="XM_003687114.1"/>
</dbReference>
<dbReference type="SUPFAM" id="SSF74924">
    <property type="entry name" value="Cap-Gly domain"/>
    <property type="match status" value="1"/>
</dbReference>
<feature type="domain" description="CAP-Gly" evidence="4">
    <location>
        <begin position="33"/>
        <end position="66"/>
    </location>
</feature>
<dbReference type="GeneID" id="11534639"/>
<dbReference type="OMA" id="SEESHMF"/>
<dbReference type="PANTHER" id="PTHR46652">
    <property type="entry name" value="LEUCINE-RICH REPEAT AND IQ DOMAIN-CONTAINING PROTEIN 1-RELATED"/>
    <property type="match status" value="1"/>
</dbReference>
<dbReference type="Gene3D" id="2.30.30.190">
    <property type="entry name" value="CAP Gly-rich-like domain"/>
    <property type="match status" value="1"/>
</dbReference>
<evidence type="ECO:0000256" key="3">
    <source>
        <dbReference type="ARBA" id="ARBA00023186"/>
    </source>
</evidence>
<dbReference type="InterPro" id="IPR001611">
    <property type="entry name" value="Leu-rich_rpt"/>
</dbReference>
<dbReference type="eggNOG" id="KOG3207">
    <property type="taxonomic scope" value="Eukaryota"/>
</dbReference>
<organism evidence="5 6">
    <name type="scientific">Tetrapisispora phaffii (strain ATCC 24235 / CBS 4417 / NBRC 1672 / NRRL Y-8282 / UCD 70-5)</name>
    <name type="common">Yeast</name>
    <name type="synonym">Fabospora phaffii</name>
    <dbReference type="NCBI Taxonomy" id="1071381"/>
    <lineage>
        <taxon>Eukaryota</taxon>
        <taxon>Fungi</taxon>
        <taxon>Dikarya</taxon>
        <taxon>Ascomycota</taxon>
        <taxon>Saccharomycotina</taxon>
        <taxon>Saccharomycetes</taxon>
        <taxon>Saccharomycetales</taxon>
        <taxon>Saccharomycetaceae</taxon>
        <taxon>Tetrapisispora</taxon>
    </lineage>
</organism>
<dbReference type="HOGENOM" id="CLU_017716_5_1_1"/>
<dbReference type="SUPFAM" id="SSF52058">
    <property type="entry name" value="L domain-like"/>
    <property type="match status" value="1"/>
</dbReference>
<evidence type="ECO:0000313" key="5">
    <source>
        <dbReference type="EMBL" id="CCE64728.1"/>
    </source>
</evidence>
<evidence type="ECO:0000313" key="6">
    <source>
        <dbReference type="Proteomes" id="UP000005666"/>
    </source>
</evidence>
<dbReference type="InterPro" id="IPR032675">
    <property type="entry name" value="LRR_dom_sf"/>
</dbReference>
<dbReference type="Pfam" id="PF01302">
    <property type="entry name" value="CAP_GLY"/>
    <property type="match status" value="1"/>
</dbReference>
<dbReference type="SMART" id="SM01052">
    <property type="entry name" value="CAP_GLY"/>
    <property type="match status" value="1"/>
</dbReference>
<dbReference type="Gene3D" id="3.80.10.10">
    <property type="entry name" value="Ribonuclease Inhibitor"/>
    <property type="match status" value="3"/>
</dbReference>
<name>G8BXV0_TETPH</name>
<sequence length="501" mass="57612">MFKVGERLSINNELCTIKYIGEIKNWPGEETYGLEWDNTSRGKHSGTIDGIEYFSVRIPGSASFMRGTKLLREHQPPRTFDQALRVKYGDDLNDIGELKFGSKTVIGYGFESLTEKNKLFSKLQFVSLRKLQISDQTLTEKDLQIIEYHCSSIISLDISFNLITDISFTIKLLHRLKNLDSINISGNKLNKGWENISNITLNKVKHVTMQNCEIKSENLTNIFRSFPNLIKLDISNNPLNEFKLNNVIFPQSLEELHLSGCLLTDIPLSLCKTNIKILNISNNLIKSFNDTLLPSVFHLNISDNGLIEWDLIDMINVKFNNLTSLNIQRNPIFKANPENFQDFYQLIARFDNLTALDGSDFDLLTRKEAELFFISKVSSGEILINENLQRYKTLVKLYNCSKREKSDSISWLSDQIMELRLTFENSSHFDTRVTTLANCSIRYLKSVICSKHKLNVLETELYLISDLGSMENLHREFVQLSDYGIRNNDIIHVGTRELDFS</sequence>
<dbReference type="Pfam" id="PF00560">
    <property type="entry name" value="LRR_1"/>
    <property type="match status" value="1"/>
</dbReference>
<dbReference type="InterPro" id="IPR036859">
    <property type="entry name" value="CAP-Gly_dom_sf"/>
</dbReference>
<dbReference type="GO" id="GO:0007021">
    <property type="term" value="P:tubulin complex assembly"/>
    <property type="evidence" value="ECO:0007669"/>
    <property type="project" value="EnsemblFungi"/>
</dbReference>
<dbReference type="EMBL" id="HE612864">
    <property type="protein sequence ID" value="CCE64728.1"/>
    <property type="molecule type" value="Genomic_DNA"/>
</dbReference>
<keyword evidence="1" id="KW-0433">Leucine-rich repeat</keyword>
<proteinExistence type="predicted"/>
<dbReference type="InterPro" id="IPR050836">
    <property type="entry name" value="SDS22/Internalin_LRR"/>
</dbReference>
<keyword evidence="6" id="KW-1185">Reference proteome</keyword>
<dbReference type="InterPro" id="IPR029071">
    <property type="entry name" value="Ubiquitin-like_domsf"/>
</dbReference>
<protein>
    <recommendedName>
        <fullName evidence="4">CAP-Gly domain-containing protein</fullName>
    </recommendedName>
</protein>
<dbReference type="PANTHER" id="PTHR46652:SF3">
    <property type="entry name" value="LEUCINE-RICH REPEAT-CONTAINING PROTEIN 9"/>
    <property type="match status" value="1"/>
</dbReference>
<keyword evidence="2" id="KW-0677">Repeat</keyword>
<accession>G8BXV0</accession>
<dbReference type="PROSITE" id="PS50245">
    <property type="entry name" value="CAP_GLY_2"/>
    <property type="match status" value="1"/>
</dbReference>
<evidence type="ECO:0000259" key="4">
    <source>
        <dbReference type="PROSITE" id="PS50245"/>
    </source>
</evidence>
<reference evidence="5 6" key="1">
    <citation type="journal article" date="2011" name="Proc. Natl. Acad. Sci. U.S.A.">
        <title>Evolutionary erosion of yeast sex chromosomes by mating-type switching accidents.</title>
        <authorList>
            <person name="Gordon J.L."/>
            <person name="Armisen D."/>
            <person name="Proux-Wera E."/>
            <person name="Oheigeartaigh S.S."/>
            <person name="Byrne K.P."/>
            <person name="Wolfe K.H."/>
        </authorList>
    </citation>
    <scope>NUCLEOTIDE SEQUENCE [LARGE SCALE GENOMIC DNA]</scope>
    <source>
        <strain evidence="6">ATCC 24235 / CBS 4417 / NBRC 1672 / NRRL Y-8282 / UCD 70-5</strain>
    </source>
</reference>
<dbReference type="SUPFAM" id="SSF54236">
    <property type="entry name" value="Ubiquitin-like"/>
    <property type="match status" value="1"/>
</dbReference>
<evidence type="ECO:0000256" key="1">
    <source>
        <dbReference type="ARBA" id="ARBA00022614"/>
    </source>
</evidence>
<dbReference type="GO" id="GO:0043014">
    <property type="term" value="F:alpha-tubulin binding"/>
    <property type="evidence" value="ECO:0007669"/>
    <property type="project" value="EnsemblFungi"/>
</dbReference>
<keyword evidence="3" id="KW-0143">Chaperone</keyword>
<dbReference type="OrthoDB" id="5273213at2759"/>
<dbReference type="Proteomes" id="UP000005666">
    <property type="component" value="Chromosome 9"/>
</dbReference>
<dbReference type="PROSITE" id="PS00845">
    <property type="entry name" value="CAP_GLY_1"/>
    <property type="match status" value="1"/>
</dbReference>
<dbReference type="InterPro" id="IPR000938">
    <property type="entry name" value="CAP-Gly_domain"/>
</dbReference>